<dbReference type="CDD" id="cd14791">
    <property type="entry name" value="GH36"/>
    <property type="match status" value="1"/>
</dbReference>
<dbReference type="GO" id="GO:0004557">
    <property type="term" value="F:alpha-galactosidase activity"/>
    <property type="evidence" value="ECO:0007669"/>
    <property type="project" value="InterPro"/>
</dbReference>
<protein>
    <submittedName>
        <fullName evidence="3">Alpha-galactosidase</fullName>
    </submittedName>
</protein>
<reference evidence="3 4" key="1">
    <citation type="submission" date="2019-09" db="EMBL/GenBank/DDBJ databases">
        <title>Genome sequencing of strain KACC 19306.</title>
        <authorList>
            <person name="Heo J."/>
            <person name="Kim S.-J."/>
            <person name="Kim J.-S."/>
            <person name="Hong S.-B."/>
            <person name="Kwon S.-W."/>
        </authorList>
    </citation>
    <scope>NUCLEOTIDE SEQUENCE [LARGE SCALE GENOMIC DNA]</scope>
    <source>
        <strain evidence="3 4">KACC 19306</strain>
    </source>
</reference>
<dbReference type="RefSeq" id="WP_149160384.1">
    <property type="nucleotide sequence ID" value="NZ_CP043505.1"/>
</dbReference>
<dbReference type="KEGG" id="ail:FLP10_07975"/>
<dbReference type="EMBL" id="CP043505">
    <property type="protein sequence ID" value="QEO14363.1"/>
    <property type="molecule type" value="Genomic_DNA"/>
</dbReference>
<evidence type="ECO:0000256" key="2">
    <source>
        <dbReference type="ARBA" id="ARBA00023295"/>
    </source>
</evidence>
<keyword evidence="4" id="KW-1185">Reference proteome</keyword>
<dbReference type="SUPFAM" id="SSF51445">
    <property type="entry name" value="(Trans)glycosidases"/>
    <property type="match status" value="1"/>
</dbReference>
<name>A0A5C1YE38_9MICO</name>
<dbReference type="AlphaFoldDB" id="A0A5C1YE38"/>
<evidence type="ECO:0000313" key="3">
    <source>
        <dbReference type="EMBL" id="QEO14363.1"/>
    </source>
</evidence>
<evidence type="ECO:0000313" key="4">
    <source>
        <dbReference type="Proteomes" id="UP000324678"/>
    </source>
</evidence>
<dbReference type="Proteomes" id="UP000324678">
    <property type="component" value="Chromosome"/>
</dbReference>
<sequence>MLNDLATFAGVIRLGDLSLPVGAVGEPRAIGEREFLIPAGPVTVVHSLDDPEFFRHGWNSWSPSGWRRITDVPLRIHDSPQRLLTADDARNDTPLAHSGSAVGAIALADGEILLLGALGLGAPRVGATATTLWGTMEDPVAEWYFARGPEVEVFARYAELLAERLGSRDASAGRVWCSWYSFYEEIDEKSVRSAVADLVEARLPFDVVQLDDGWEPSVGDWVANDKFPSGMAATARTITDAGFRAGLWLAPFIALPHSRFAIERPDLLIQDEAGRPLVTGYNWGGPYYALDTTQPEVQEHLRELFTRVVGWGFTYLKLDFMYAAAIEGVRHAPVHREQAYRDAISLIREVVGDDVYLLGCGVPMLPSIGVFDGVRVGPDVAAFWENSERPGDPTGVGTKNAFLASIHRSWLRPCFETDPDVVYFRRRRSLLDDDQRQLLADVATVLGFRSTSDPVGWLTPDEVDELRDWLREPANVTRLGRYLFEVDDRLVDFGRFVDYVAPNSTNAN</sequence>
<dbReference type="InterPro" id="IPR017853">
    <property type="entry name" value="GH"/>
</dbReference>
<organism evidence="3 4">
    <name type="scientific">Agromyces intestinalis</name>
    <dbReference type="NCBI Taxonomy" id="2592652"/>
    <lineage>
        <taxon>Bacteria</taxon>
        <taxon>Bacillati</taxon>
        <taxon>Actinomycetota</taxon>
        <taxon>Actinomycetes</taxon>
        <taxon>Micrococcales</taxon>
        <taxon>Microbacteriaceae</taxon>
        <taxon>Agromyces</taxon>
    </lineage>
</organism>
<dbReference type="PANTHER" id="PTHR43053">
    <property type="entry name" value="GLYCOSIDASE FAMILY 31"/>
    <property type="match status" value="1"/>
</dbReference>
<evidence type="ECO:0000256" key="1">
    <source>
        <dbReference type="ARBA" id="ARBA00022801"/>
    </source>
</evidence>
<dbReference type="Pfam" id="PF02065">
    <property type="entry name" value="Melibiase"/>
    <property type="match status" value="1"/>
</dbReference>
<keyword evidence="1" id="KW-0378">Hydrolase</keyword>
<keyword evidence="2" id="KW-0326">Glycosidase</keyword>
<dbReference type="InterPro" id="IPR050985">
    <property type="entry name" value="Alpha-glycosidase_related"/>
</dbReference>
<accession>A0A5C1YE38</accession>
<dbReference type="OrthoDB" id="9758822at2"/>
<gene>
    <name evidence="3" type="ORF">FLP10_07975</name>
</gene>
<dbReference type="InterPro" id="IPR013785">
    <property type="entry name" value="Aldolase_TIM"/>
</dbReference>
<dbReference type="GO" id="GO:0016052">
    <property type="term" value="P:carbohydrate catabolic process"/>
    <property type="evidence" value="ECO:0007669"/>
    <property type="project" value="InterPro"/>
</dbReference>
<dbReference type="Gene3D" id="3.20.20.70">
    <property type="entry name" value="Aldolase class I"/>
    <property type="match status" value="1"/>
</dbReference>
<dbReference type="PANTHER" id="PTHR43053:SF3">
    <property type="entry name" value="ALPHA-GALACTOSIDASE C-RELATED"/>
    <property type="match status" value="1"/>
</dbReference>
<dbReference type="InterPro" id="IPR002252">
    <property type="entry name" value="Glyco_hydro_36"/>
</dbReference>
<proteinExistence type="predicted"/>